<protein>
    <submittedName>
        <fullName evidence="1">Uncharacterized protein</fullName>
    </submittedName>
</protein>
<accession>A0A438KB21</accession>
<dbReference type="Proteomes" id="UP000288805">
    <property type="component" value="Unassembled WGS sequence"/>
</dbReference>
<evidence type="ECO:0000313" key="2">
    <source>
        <dbReference type="Proteomes" id="UP000288805"/>
    </source>
</evidence>
<reference evidence="1 2" key="1">
    <citation type="journal article" date="2018" name="PLoS Genet.">
        <title>Population sequencing reveals clonal diversity and ancestral inbreeding in the grapevine cultivar Chardonnay.</title>
        <authorList>
            <person name="Roach M.J."/>
            <person name="Johnson D.L."/>
            <person name="Bohlmann J."/>
            <person name="van Vuuren H.J."/>
            <person name="Jones S.J."/>
            <person name="Pretorius I.S."/>
            <person name="Schmidt S.A."/>
            <person name="Borneman A.R."/>
        </authorList>
    </citation>
    <scope>NUCLEOTIDE SEQUENCE [LARGE SCALE GENOMIC DNA]</scope>
    <source>
        <strain evidence="2">cv. Chardonnay</strain>
        <tissue evidence="1">Leaf</tissue>
    </source>
</reference>
<name>A0A438KB21_VITVI</name>
<dbReference type="AlphaFoldDB" id="A0A438KB21"/>
<proteinExistence type="predicted"/>
<sequence>MEDKSVFLLDLSLSSSSYSSLYGETPKIVNVPLEPELESPEAKFLRESMGVDSSELVTTKPLPVY</sequence>
<gene>
    <name evidence="1" type="ORF">CK203_006674</name>
</gene>
<comment type="caution">
    <text evidence="1">The sequence shown here is derived from an EMBL/GenBank/DDBJ whole genome shotgun (WGS) entry which is preliminary data.</text>
</comment>
<dbReference type="EMBL" id="QGNW01000011">
    <property type="protein sequence ID" value="RVX18388.1"/>
    <property type="molecule type" value="Genomic_DNA"/>
</dbReference>
<evidence type="ECO:0000313" key="1">
    <source>
        <dbReference type="EMBL" id="RVX18388.1"/>
    </source>
</evidence>
<organism evidence="1 2">
    <name type="scientific">Vitis vinifera</name>
    <name type="common">Grape</name>
    <dbReference type="NCBI Taxonomy" id="29760"/>
    <lineage>
        <taxon>Eukaryota</taxon>
        <taxon>Viridiplantae</taxon>
        <taxon>Streptophyta</taxon>
        <taxon>Embryophyta</taxon>
        <taxon>Tracheophyta</taxon>
        <taxon>Spermatophyta</taxon>
        <taxon>Magnoliopsida</taxon>
        <taxon>eudicotyledons</taxon>
        <taxon>Gunneridae</taxon>
        <taxon>Pentapetalae</taxon>
        <taxon>rosids</taxon>
        <taxon>Vitales</taxon>
        <taxon>Vitaceae</taxon>
        <taxon>Viteae</taxon>
        <taxon>Vitis</taxon>
    </lineage>
</organism>